<dbReference type="PANTHER" id="PTHR31321:SF137">
    <property type="entry name" value="PECTIN METHYL ESTERASE (EUROFUNG)"/>
    <property type="match status" value="1"/>
</dbReference>
<dbReference type="OrthoDB" id="2019149at2759"/>
<gene>
    <name evidence="7" type="ORF">FOMPIDRAFT_129155</name>
</gene>
<dbReference type="InterPro" id="IPR012334">
    <property type="entry name" value="Pectin_lyas_fold"/>
</dbReference>
<dbReference type="InterPro" id="IPR011050">
    <property type="entry name" value="Pectin_lyase_fold/virulence"/>
</dbReference>
<evidence type="ECO:0000259" key="6">
    <source>
        <dbReference type="Pfam" id="PF01095"/>
    </source>
</evidence>
<dbReference type="GO" id="GO:0030599">
    <property type="term" value="F:pectinesterase activity"/>
    <property type="evidence" value="ECO:0007669"/>
    <property type="project" value="UniProtKB-EC"/>
</dbReference>
<evidence type="ECO:0000256" key="3">
    <source>
        <dbReference type="ARBA" id="ARBA00013229"/>
    </source>
</evidence>
<dbReference type="EC" id="3.1.1.11" evidence="3"/>
<dbReference type="Proteomes" id="UP000015241">
    <property type="component" value="Unassembled WGS sequence"/>
</dbReference>
<evidence type="ECO:0000256" key="4">
    <source>
        <dbReference type="ARBA" id="ARBA00022801"/>
    </source>
</evidence>
<sequence>MTRDTNTERFEAEGVKLVDEALLPGGPGRAPHLSAVLASALTFDRAACQYPTADPLQNCPSGTLLVGPTGNFSTIQSAVLSLPNDTTPYIILVEAGNYTEQVNVTRPGPLYLLGQTSAPNDRTQNRVVVYWAAIAGTGDNAYTSTLTVAPTLNASLTGAGPTGNPVPPGTPFGNTDFRVYNIDFINDYAPYSVSPSLAVSVSYANTGFYYTGFYSYQDTVYIGKLGNAYFYDSEVAGQTDFFYGFGTAWIQSSQVTLRGCGGGVTAWKGTNTTFENKYGVYIHDSAVIKANNSLSIAGECALGRPWNAQMRAIFANNYLDDSIRPAGYIEWQSTDTRINNNTTMAEYYDVGPGFNLTGRLDGGVTTLLSPWEYEPYSSVEKVFQYPFSGKYGNVGWIDTAPWSG</sequence>
<name>S8E3J3_FOMSC</name>
<reference evidence="7 8" key="1">
    <citation type="journal article" date="2012" name="Science">
        <title>The Paleozoic origin of enzymatic lignin decomposition reconstructed from 31 fungal genomes.</title>
        <authorList>
            <person name="Floudas D."/>
            <person name="Binder M."/>
            <person name="Riley R."/>
            <person name="Barry K."/>
            <person name="Blanchette R.A."/>
            <person name="Henrissat B."/>
            <person name="Martinez A.T."/>
            <person name="Otillar R."/>
            <person name="Spatafora J.W."/>
            <person name="Yadav J.S."/>
            <person name="Aerts A."/>
            <person name="Benoit I."/>
            <person name="Boyd A."/>
            <person name="Carlson A."/>
            <person name="Copeland A."/>
            <person name="Coutinho P.M."/>
            <person name="de Vries R.P."/>
            <person name="Ferreira P."/>
            <person name="Findley K."/>
            <person name="Foster B."/>
            <person name="Gaskell J."/>
            <person name="Glotzer D."/>
            <person name="Gorecki P."/>
            <person name="Heitman J."/>
            <person name="Hesse C."/>
            <person name="Hori C."/>
            <person name="Igarashi K."/>
            <person name="Jurgens J.A."/>
            <person name="Kallen N."/>
            <person name="Kersten P."/>
            <person name="Kohler A."/>
            <person name="Kuees U."/>
            <person name="Kumar T.K.A."/>
            <person name="Kuo A."/>
            <person name="LaButti K."/>
            <person name="Larrondo L.F."/>
            <person name="Lindquist E."/>
            <person name="Ling A."/>
            <person name="Lombard V."/>
            <person name="Lucas S."/>
            <person name="Lundell T."/>
            <person name="Martin R."/>
            <person name="McLaughlin D.J."/>
            <person name="Morgenstern I."/>
            <person name="Morin E."/>
            <person name="Murat C."/>
            <person name="Nagy L.G."/>
            <person name="Nolan M."/>
            <person name="Ohm R.A."/>
            <person name="Patyshakuliyeva A."/>
            <person name="Rokas A."/>
            <person name="Ruiz-Duenas F.J."/>
            <person name="Sabat G."/>
            <person name="Salamov A."/>
            <person name="Samejima M."/>
            <person name="Schmutz J."/>
            <person name="Slot J.C."/>
            <person name="St John F."/>
            <person name="Stenlid J."/>
            <person name="Sun H."/>
            <person name="Sun S."/>
            <person name="Syed K."/>
            <person name="Tsang A."/>
            <person name="Wiebenga A."/>
            <person name="Young D."/>
            <person name="Pisabarro A."/>
            <person name="Eastwood D.C."/>
            <person name="Martin F."/>
            <person name="Cullen D."/>
            <person name="Grigoriev I.V."/>
            <person name="Hibbett D.S."/>
        </authorList>
    </citation>
    <scope>NUCLEOTIDE SEQUENCE</scope>
    <source>
        <strain evidence="8">FP-58527</strain>
    </source>
</reference>
<accession>S8E3J3</accession>
<evidence type="ECO:0000313" key="8">
    <source>
        <dbReference type="Proteomes" id="UP000015241"/>
    </source>
</evidence>
<protein>
    <recommendedName>
        <fullName evidence="3">pectinesterase</fullName>
        <ecNumber evidence="3">3.1.1.11</ecNumber>
    </recommendedName>
</protein>
<dbReference type="AlphaFoldDB" id="S8E3J3"/>
<dbReference type="Pfam" id="PF01095">
    <property type="entry name" value="Pectinesterase"/>
    <property type="match status" value="1"/>
</dbReference>
<dbReference type="InterPro" id="IPR000070">
    <property type="entry name" value="Pectinesterase_cat"/>
</dbReference>
<evidence type="ECO:0000256" key="1">
    <source>
        <dbReference type="ARBA" id="ARBA00005184"/>
    </source>
</evidence>
<evidence type="ECO:0000256" key="5">
    <source>
        <dbReference type="ARBA" id="ARBA00023085"/>
    </source>
</evidence>
<evidence type="ECO:0000256" key="2">
    <source>
        <dbReference type="ARBA" id="ARBA00008891"/>
    </source>
</evidence>
<dbReference type="SUPFAM" id="SSF51126">
    <property type="entry name" value="Pectin lyase-like"/>
    <property type="match status" value="1"/>
</dbReference>
<comment type="similarity">
    <text evidence="2">Belongs to the pectinesterase family.</text>
</comment>
<dbReference type="GO" id="GO:0045490">
    <property type="term" value="P:pectin catabolic process"/>
    <property type="evidence" value="ECO:0007669"/>
    <property type="project" value="UniProtKB-UniPathway"/>
</dbReference>
<evidence type="ECO:0000313" key="7">
    <source>
        <dbReference type="EMBL" id="EPS97983.1"/>
    </source>
</evidence>
<keyword evidence="5" id="KW-0063">Aspartyl esterase</keyword>
<dbReference type="HOGENOM" id="CLU_012243_2_0_1"/>
<proteinExistence type="inferred from homology"/>
<dbReference type="eggNOG" id="ENOG502R6WA">
    <property type="taxonomic scope" value="Eukaryota"/>
</dbReference>
<dbReference type="EMBL" id="KE504170">
    <property type="protein sequence ID" value="EPS97983.1"/>
    <property type="molecule type" value="Genomic_DNA"/>
</dbReference>
<dbReference type="UniPathway" id="UPA00545">
    <property type="reaction ID" value="UER00823"/>
</dbReference>
<feature type="domain" description="Pectinesterase catalytic" evidence="6">
    <location>
        <begin position="177"/>
        <end position="361"/>
    </location>
</feature>
<comment type="pathway">
    <text evidence="1">Glycan metabolism; pectin degradation; 2-dehydro-3-deoxy-D-gluconate from pectin: step 1/5.</text>
</comment>
<dbReference type="Gene3D" id="2.160.20.10">
    <property type="entry name" value="Single-stranded right-handed beta-helix, Pectin lyase-like"/>
    <property type="match status" value="1"/>
</dbReference>
<dbReference type="GO" id="GO:0042545">
    <property type="term" value="P:cell wall modification"/>
    <property type="evidence" value="ECO:0007669"/>
    <property type="project" value="InterPro"/>
</dbReference>
<dbReference type="STRING" id="743788.S8E3J3"/>
<keyword evidence="8" id="KW-1185">Reference proteome</keyword>
<keyword evidence="4" id="KW-0378">Hydrolase</keyword>
<dbReference type="PANTHER" id="PTHR31321">
    <property type="entry name" value="ACYL-COA THIOESTER HYDROLASE YBHC-RELATED"/>
    <property type="match status" value="1"/>
</dbReference>
<organism evidence="7 8">
    <name type="scientific">Fomitopsis schrenkii</name>
    <name type="common">Brown rot fungus</name>
    <dbReference type="NCBI Taxonomy" id="2126942"/>
    <lineage>
        <taxon>Eukaryota</taxon>
        <taxon>Fungi</taxon>
        <taxon>Dikarya</taxon>
        <taxon>Basidiomycota</taxon>
        <taxon>Agaricomycotina</taxon>
        <taxon>Agaricomycetes</taxon>
        <taxon>Polyporales</taxon>
        <taxon>Fomitopsis</taxon>
    </lineage>
</organism>
<dbReference type="InParanoid" id="S8E3J3"/>